<organism evidence="2 3">
    <name type="scientific">Caerostris extrusa</name>
    <name type="common">Bark spider</name>
    <name type="synonym">Caerostris bankana</name>
    <dbReference type="NCBI Taxonomy" id="172846"/>
    <lineage>
        <taxon>Eukaryota</taxon>
        <taxon>Metazoa</taxon>
        <taxon>Ecdysozoa</taxon>
        <taxon>Arthropoda</taxon>
        <taxon>Chelicerata</taxon>
        <taxon>Arachnida</taxon>
        <taxon>Araneae</taxon>
        <taxon>Araneomorphae</taxon>
        <taxon>Entelegynae</taxon>
        <taxon>Araneoidea</taxon>
        <taxon>Araneidae</taxon>
        <taxon>Caerostris</taxon>
    </lineage>
</organism>
<keyword evidence="3" id="KW-1185">Reference proteome</keyword>
<evidence type="ECO:0000256" key="1">
    <source>
        <dbReference type="SAM" id="MobiDB-lite"/>
    </source>
</evidence>
<evidence type="ECO:0000313" key="3">
    <source>
        <dbReference type="Proteomes" id="UP001054945"/>
    </source>
</evidence>
<dbReference type="EMBL" id="BPLR01006125">
    <property type="protein sequence ID" value="GIY07581.1"/>
    <property type="molecule type" value="Genomic_DNA"/>
</dbReference>
<name>A0AAV4QGV3_CAEEX</name>
<gene>
    <name evidence="2" type="ORF">CEXT_601461</name>
</gene>
<protein>
    <submittedName>
        <fullName evidence="2">Uncharacterized protein</fullName>
    </submittedName>
</protein>
<accession>A0AAV4QGV3</accession>
<dbReference type="Proteomes" id="UP001054945">
    <property type="component" value="Unassembled WGS sequence"/>
</dbReference>
<evidence type="ECO:0000313" key="2">
    <source>
        <dbReference type="EMBL" id="GIY07581.1"/>
    </source>
</evidence>
<feature type="region of interest" description="Disordered" evidence="1">
    <location>
        <begin position="38"/>
        <end position="66"/>
    </location>
</feature>
<sequence>MFDPPNFRLSLQNHQLKLDGQASGSLHRFLFKVLANPRRPGNQKSISSPADVDSPSMTTVHMIKAK</sequence>
<reference evidence="2 3" key="1">
    <citation type="submission" date="2021-06" db="EMBL/GenBank/DDBJ databases">
        <title>Caerostris extrusa draft genome.</title>
        <authorList>
            <person name="Kono N."/>
            <person name="Arakawa K."/>
        </authorList>
    </citation>
    <scope>NUCLEOTIDE SEQUENCE [LARGE SCALE GENOMIC DNA]</scope>
</reference>
<proteinExistence type="predicted"/>
<dbReference type="AlphaFoldDB" id="A0AAV4QGV3"/>
<comment type="caution">
    <text evidence="2">The sequence shown here is derived from an EMBL/GenBank/DDBJ whole genome shotgun (WGS) entry which is preliminary data.</text>
</comment>